<dbReference type="GO" id="GO:0052636">
    <property type="term" value="F:arabinosyltransferase activity"/>
    <property type="evidence" value="ECO:0007669"/>
    <property type="project" value="InterPro"/>
</dbReference>
<dbReference type="GO" id="GO:0071766">
    <property type="term" value="P:Actinobacterium-type cell wall biogenesis"/>
    <property type="evidence" value="ECO:0007669"/>
    <property type="project" value="InterPro"/>
</dbReference>
<dbReference type="InterPro" id="IPR032731">
    <property type="entry name" value="Arabino_trans_C"/>
</dbReference>
<evidence type="ECO:0000313" key="5">
    <source>
        <dbReference type="Proteomes" id="UP000516380"/>
    </source>
</evidence>
<name>A0A7G1IS88_MYCKA</name>
<reference evidence="4 5" key="1">
    <citation type="submission" date="2020-07" db="EMBL/GenBank/DDBJ databases">
        <title>Mycobacterium kansasii (former subtype) with zoonotic potential isolated from diseased indoor pet cat, Japan.</title>
        <authorList>
            <person name="Fukano H."/>
            <person name="Terazono T."/>
            <person name="Hoshino Y."/>
        </authorList>
    </citation>
    <scope>NUCLEOTIDE SEQUENCE [LARGE SCALE GENOMIC DNA]</scope>
    <source>
        <strain evidence="4 5">Kuro-I</strain>
    </source>
</reference>
<accession>A0A7G1IS88</accession>
<protein>
    <recommendedName>
        <fullName evidence="6">Mycobacterial cell wall arabinan synthesis family protein</fullName>
    </recommendedName>
</protein>
<evidence type="ECO:0000313" key="4">
    <source>
        <dbReference type="EMBL" id="BCI92655.1"/>
    </source>
</evidence>
<dbReference type="Proteomes" id="UP000516380">
    <property type="component" value="Chromosome"/>
</dbReference>
<organism evidence="4 5">
    <name type="scientific">Mycobacterium kansasii</name>
    <dbReference type="NCBI Taxonomy" id="1768"/>
    <lineage>
        <taxon>Bacteria</taxon>
        <taxon>Bacillati</taxon>
        <taxon>Actinomycetota</taxon>
        <taxon>Actinomycetes</taxon>
        <taxon>Mycobacteriales</taxon>
        <taxon>Mycobacteriaceae</taxon>
        <taxon>Mycobacterium</taxon>
    </lineage>
</organism>
<dbReference type="Pfam" id="PF04602">
    <property type="entry name" value="Arabinose_trans"/>
    <property type="match status" value="1"/>
</dbReference>
<keyword evidence="5" id="KW-1185">Reference proteome</keyword>
<keyword evidence="1" id="KW-0472">Membrane</keyword>
<dbReference type="AlphaFoldDB" id="A0A7G1IS88"/>
<proteinExistence type="predicted"/>
<keyword evidence="1" id="KW-1133">Transmembrane helix</keyword>
<dbReference type="InterPro" id="IPR042486">
    <property type="entry name" value="Arabino_trans_C_2"/>
</dbReference>
<keyword evidence="1" id="KW-0812">Transmembrane</keyword>
<dbReference type="InterPro" id="IPR007680">
    <property type="entry name" value="Arabino_trans_central"/>
</dbReference>
<evidence type="ECO:0000259" key="2">
    <source>
        <dbReference type="Pfam" id="PF04602"/>
    </source>
</evidence>
<dbReference type="Pfam" id="PF14896">
    <property type="entry name" value="Arabino_trans_C"/>
    <property type="match status" value="1"/>
</dbReference>
<sequence>MTGAAMRSRRNRTVFAAVVIFVMALSFASVNGWWYVSNFGVPWSNSFPKWRWSLTTALLELSVVVLVVAAWFNFVDTDDGPPKTRIGARLARIVQSPLAIATWLLVTMEVASLTLGMISQYPAWSVGRSNLQAVTGKTCGLAEDVLVELDPEAGMLPPVSAPVADALGAGLSEAFTPNGIPADVSADPVMERPGDRSFINDDGLVTGTEAGTEGGTTAAPGINGSRARLPFNLDPARTPVLGSWRAGVQVPALLRSGWYRLPPRRNVIRHRCWSFRQPAASTP</sequence>
<feature type="domain" description="Arabinosyltransferase C-terminal" evidence="3">
    <location>
        <begin position="110"/>
        <end position="266"/>
    </location>
</feature>
<feature type="transmembrane region" description="Helical" evidence="1">
    <location>
        <begin position="52"/>
        <end position="75"/>
    </location>
</feature>
<evidence type="ECO:0008006" key="6">
    <source>
        <dbReference type="Google" id="ProtNLM"/>
    </source>
</evidence>
<evidence type="ECO:0000259" key="3">
    <source>
        <dbReference type="Pfam" id="PF14896"/>
    </source>
</evidence>
<feature type="domain" description="Arabinofuranosyltransferase central" evidence="2">
    <location>
        <begin position="3"/>
        <end position="74"/>
    </location>
</feature>
<gene>
    <name evidence="4" type="ORF">NIIDMKKI_78610</name>
</gene>
<dbReference type="EMBL" id="AP023343">
    <property type="protein sequence ID" value="BCI92655.1"/>
    <property type="molecule type" value="Genomic_DNA"/>
</dbReference>
<dbReference type="Gene3D" id="2.60.120.940">
    <property type="entry name" value="EmbC, C-terminal domain, subdomain 2"/>
    <property type="match status" value="1"/>
</dbReference>
<feature type="transmembrane region" description="Helical" evidence="1">
    <location>
        <begin position="96"/>
        <end position="118"/>
    </location>
</feature>
<evidence type="ECO:0000256" key="1">
    <source>
        <dbReference type="SAM" id="Phobius"/>
    </source>
</evidence>